<reference evidence="3" key="2">
    <citation type="submission" date="2014-03" db="EMBL/GenBank/DDBJ databases">
        <title>The whipworm genome and dual-species transcriptomics of an intimate host-pathogen interaction.</title>
        <authorList>
            <person name="Foth B.J."/>
            <person name="Tsai I.J."/>
            <person name="Reid A.J."/>
            <person name="Bancroft A.J."/>
            <person name="Nichol S."/>
            <person name="Tracey A."/>
            <person name="Holroyd N."/>
            <person name="Cotton J.A."/>
            <person name="Stanley E.J."/>
            <person name="Zarowiecki M."/>
            <person name="Liu J.Z."/>
            <person name="Huckvale T."/>
            <person name="Cooper P.J."/>
            <person name="Grencis R.K."/>
            <person name="Berriman M."/>
        </authorList>
    </citation>
    <scope>NUCLEOTIDE SEQUENCE [LARGE SCALE GENOMIC DNA]</scope>
</reference>
<evidence type="ECO:0000313" key="3">
    <source>
        <dbReference type="EMBL" id="CDW58083.1"/>
    </source>
</evidence>
<dbReference type="OrthoDB" id="269405at2759"/>
<feature type="region of interest" description="Disordered" evidence="1">
    <location>
        <begin position="1"/>
        <end position="23"/>
    </location>
</feature>
<gene>
    <name evidence="3" type="ORF">TTRE_0000638401</name>
</gene>
<dbReference type="InterPro" id="IPR007244">
    <property type="entry name" value="Naa35_N"/>
</dbReference>
<dbReference type="Proteomes" id="UP000030665">
    <property type="component" value="Unassembled WGS sequence"/>
</dbReference>
<reference evidence="3" key="1">
    <citation type="submission" date="2014-01" db="EMBL/GenBank/DDBJ databases">
        <authorList>
            <person name="Aslett M."/>
        </authorList>
    </citation>
    <scope>NUCLEOTIDE SEQUENCE</scope>
</reference>
<dbReference type="STRING" id="36087.A0A077ZEX8"/>
<evidence type="ECO:0000256" key="1">
    <source>
        <dbReference type="SAM" id="MobiDB-lite"/>
    </source>
</evidence>
<keyword evidence="4" id="KW-1185">Reference proteome</keyword>
<proteinExistence type="predicted"/>
<dbReference type="AlphaFoldDB" id="A0A077ZEX8"/>
<name>A0A077ZEX8_TRITR</name>
<sequence>MAELAKSLSKLTTDDSPEPGNSDWVDATEEFRNACSQLETGELVMAKEITLFDTLLAVEFMDPRLDTGAARSTHKVTNFGEAVKMISCQHFQIVRILRFGEVLFVSC</sequence>
<dbReference type="PANTHER" id="PTHR21373:SF0">
    <property type="entry name" value="N-ALPHA-ACETYLTRANSFERASE 35, NATC AUXILIARY SUBUNIT"/>
    <property type="match status" value="1"/>
</dbReference>
<evidence type="ECO:0000259" key="2">
    <source>
        <dbReference type="Pfam" id="PF04112"/>
    </source>
</evidence>
<accession>A0A077ZEX8</accession>
<dbReference type="Pfam" id="PF04112">
    <property type="entry name" value="Mak10"/>
    <property type="match status" value="1"/>
</dbReference>
<protein>
    <submittedName>
        <fullName evidence="3">Mak10 domain containing protein</fullName>
    </submittedName>
</protein>
<dbReference type="InterPro" id="IPR057983">
    <property type="entry name" value="NAA35-like_N"/>
</dbReference>
<dbReference type="GO" id="GO:0031417">
    <property type="term" value="C:NatC complex"/>
    <property type="evidence" value="ECO:0007669"/>
    <property type="project" value="InterPro"/>
</dbReference>
<evidence type="ECO:0000313" key="4">
    <source>
        <dbReference type="Proteomes" id="UP000030665"/>
    </source>
</evidence>
<dbReference type="EMBL" id="HG806259">
    <property type="protein sequence ID" value="CDW58083.1"/>
    <property type="molecule type" value="Genomic_DNA"/>
</dbReference>
<feature type="domain" description="NAA35-like N-terminal" evidence="2">
    <location>
        <begin position="41"/>
        <end position="76"/>
    </location>
</feature>
<organism evidence="3 4">
    <name type="scientific">Trichuris trichiura</name>
    <name type="common">Whipworm</name>
    <name type="synonym">Trichocephalus trichiurus</name>
    <dbReference type="NCBI Taxonomy" id="36087"/>
    <lineage>
        <taxon>Eukaryota</taxon>
        <taxon>Metazoa</taxon>
        <taxon>Ecdysozoa</taxon>
        <taxon>Nematoda</taxon>
        <taxon>Enoplea</taxon>
        <taxon>Dorylaimia</taxon>
        <taxon>Trichinellida</taxon>
        <taxon>Trichuridae</taxon>
        <taxon>Trichuris</taxon>
    </lineage>
</organism>
<dbReference type="PANTHER" id="PTHR21373">
    <property type="entry name" value="GLUCOSE REPRESSIBLE PROTEIN MAK10"/>
    <property type="match status" value="1"/>
</dbReference>